<gene>
    <name evidence="1" type="ORF">SAMN05216290_3614</name>
</gene>
<accession>A0A1I0RI75</accession>
<proteinExistence type="predicted"/>
<dbReference type="Proteomes" id="UP000199437">
    <property type="component" value="Unassembled WGS sequence"/>
</dbReference>
<name>A0A1I0RI75_9BACT</name>
<evidence type="ECO:0008006" key="3">
    <source>
        <dbReference type="Google" id="ProtNLM"/>
    </source>
</evidence>
<organism evidence="1 2">
    <name type="scientific">Roseivirga pacifica</name>
    <dbReference type="NCBI Taxonomy" id="1267423"/>
    <lineage>
        <taxon>Bacteria</taxon>
        <taxon>Pseudomonadati</taxon>
        <taxon>Bacteroidota</taxon>
        <taxon>Cytophagia</taxon>
        <taxon>Cytophagales</taxon>
        <taxon>Roseivirgaceae</taxon>
        <taxon>Roseivirga</taxon>
    </lineage>
</organism>
<dbReference type="STRING" id="1267423.SAMN05216290_3614"/>
<sequence length="292" mass="33426">MLCQAQSFWDWWDQLHNYPDAAGPNRRRYINISPGYMGPNAFAIPSLPNMTIDDELWLQVAGQMHRGNGDETDNLFVKANIPLAKNKVSLYVTSVAYETWHVTAETRDERRMISIHEGNSGDLAYGFIVKAFEEGKLLPFNFGFRAHVKTTTGGQLENARSTDHSLYLWDGIFSKTLVNKEDQKLLVKLAVGFLTWQTNMNKLPGGSNQLQNDAISYGLGIEYTRKKWYLATDLSGFDGYIGNRDNPSFLRSQLEFRPSKFAVRAEYNYGLKSWDWNTATLGVRYYFLEVKK</sequence>
<evidence type="ECO:0000313" key="2">
    <source>
        <dbReference type="Proteomes" id="UP000199437"/>
    </source>
</evidence>
<evidence type="ECO:0000313" key="1">
    <source>
        <dbReference type="EMBL" id="SEW40625.1"/>
    </source>
</evidence>
<dbReference type="EMBL" id="FOIR01000004">
    <property type="protein sequence ID" value="SEW40625.1"/>
    <property type="molecule type" value="Genomic_DNA"/>
</dbReference>
<protein>
    <recommendedName>
        <fullName evidence="3">MetA-pathway of phenol degradation</fullName>
    </recommendedName>
</protein>
<keyword evidence="2" id="KW-1185">Reference proteome</keyword>
<dbReference type="AlphaFoldDB" id="A0A1I0RI75"/>
<reference evidence="2" key="1">
    <citation type="submission" date="2016-10" db="EMBL/GenBank/DDBJ databases">
        <authorList>
            <person name="Varghese N."/>
            <person name="Submissions S."/>
        </authorList>
    </citation>
    <scope>NUCLEOTIDE SEQUENCE [LARGE SCALE GENOMIC DNA]</scope>
    <source>
        <strain evidence="2">CGMCC 1.12402</strain>
    </source>
</reference>